<dbReference type="Gene3D" id="2.60.120.10">
    <property type="entry name" value="Jelly Rolls"/>
    <property type="match status" value="2"/>
</dbReference>
<dbReference type="InterPro" id="IPR049071">
    <property type="entry name" value="MPI_cupin_dom"/>
</dbReference>
<dbReference type="Pfam" id="PF20511">
    <property type="entry name" value="PMI_typeI_cat"/>
    <property type="match status" value="1"/>
</dbReference>
<dbReference type="EMBL" id="FOWD01000016">
    <property type="protein sequence ID" value="SFO29044.1"/>
    <property type="molecule type" value="Genomic_DNA"/>
</dbReference>
<dbReference type="InterPro" id="IPR014710">
    <property type="entry name" value="RmlC-like_jellyroll"/>
</dbReference>
<dbReference type="SUPFAM" id="SSF51182">
    <property type="entry name" value="RmlC-like cupins"/>
    <property type="match status" value="1"/>
</dbReference>
<dbReference type="GO" id="GO:0009298">
    <property type="term" value="P:GDP-mannose biosynthetic process"/>
    <property type="evidence" value="ECO:0007669"/>
    <property type="project" value="InterPro"/>
</dbReference>
<evidence type="ECO:0000256" key="5">
    <source>
        <dbReference type="PIRSR" id="PIRSR036894-1"/>
    </source>
</evidence>
<keyword evidence="1 5" id="KW-0479">Metal-binding</keyword>
<keyword evidence="9" id="KW-0413">Isomerase</keyword>
<accession>A0A1I5FZ46</accession>
<dbReference type="GO" id="GO:0005975">
    <property type="term" value="P:carbohydrate metabolic process"/>
    <property type="evidence" value="ECO:0007669"/>
    <property type="project" value="InterPro"/>
</dbReference>
<feature type="binding site" evidence="5">
    <location>
        <position position="116"/>
    </location>
    <ligand>
        <name>Zn(2+)</name>
        <dbReference type="ChEBI" id="CHEBI:29105"/>
    </ligand>
</feature>
<keyword evidence="2 5" id="KW-0862">Zinc</keyword>
<dbReference type="InterPro" id="IPR014628">
    <property type="entry name" value="Man6P_isomerase_Firm_short"/>
</dbReference>
<feature type="binding site" evidence="5">
    <location>
        <position position="174"/>
    </location>
    <ligand>
        <name>Zn(2+)</name>
        <dbReference type="ChEBI" id="CHEBI:29105"/>
    </ligand>
</feature>
<evidence type="ECO:0000256" key="1">
    <source>
        <dbReference type="ARBA" id="ARBA00022723"/>
    </source>
</evidence>
<sequence length="327" mass="36889">MSILKLKPSFKDYLWGGHKLVDEYGKKYSGDILAESWELSCHPDGPSIVANGPYMGKTLEEYIEAEGKVVLGTHCRRFKEFPILIKLIDAKQNLSIQVHPDNHYAMKNEGQYGKTEMWYVMDAGKDAFLYYGFKKEISKEEFKERIHNDTLIEVLNAVPVQKGDVFFIEPGTIHAIGKDILIAEIQQNSNLTYRIYDYGRVGKDGKKRELHIDKALAVTNRVPLNKSKNCYPHVADCDYFTVDKLNLDGKMMHLMKGQVLEESFVSILMLDGEGKISGGEDILSYKKGDSFFLPAGTGNYMVEGSCDALITTIRGKKPSVRIGIDII</sequence>
<dbReference type="Proteomes" id="UP000198806">
    <property type="component" value="Unassembled WGS sequence"/>
</dbReference>
<evidence type="ECO:0000256" key="4">
    <source>
        <dbReference type="ARBA" id="ARBA00030762"/>
    </source>
</evidence>
<gene>
    <name evidence="9" type="ORF">SAMN04489757_11687</name>
</gene>
<name>A0A1I5FZ46_9FIRM</name>
<dbReference type="GO" id="GO:0004476">
    <property type="term" value="F:mannose-6-phosphate isomerase activity"/>
    <property type="evidence" value="ECO:0007669"/>
    <property type="project" value="InterPro"/>
</dbReference>
<dbReference type="CDD" id="cd07010">
    <property type="entry name" value="cupin_PMI_type_I_N_bac"/>
    <property type="match status" value="1"/>
</dbReference>
<evidence type="ECO:0000256" key="6">
    <source>
        <dbReference type="PIRSR" id="PIRSR036894-2"/>
    </source>
</evidence>
<dbReference type="InterPro" id="IPR011051">
    <property type="entry name" value="RmlC_Cupin_sf"/>
</dbReference>
<keyword evidence="10" id="KW-1185">Reference proteome</keyword>
<dbReference type="AlphaFoldDB" id="A0A1I5FZ46"/>
<feature type="active site" evidence="6">
    <location>
        <position position="194"/>
    </location>
</feature>
<dbReference type="InterPro" id="IPR046457">
    <property type="entry name" value="PMI_typeI_cat"/>
</dbReference>
<dbReference type="Pfam" id="PF21621">
    <property type="entry name" value="MPI_cupin_dom"/>
    <property type="match status" value="1"/>
</dbReference>
<dbReference type="InterPro" id="IPR016305">
    <property type="entry name" value="Mannose-6-P_Isomerase"/>
</dbReference>
<dbReference type="PANTHER" id="PTHR42742">
    <property type="entry name" value="TRANSCRIPTIONAL REPRESSOR MPRA"/>
    <property type="match status" value="1"/>
</dbReference>
<comment type="cofactor">
    <cofactor evidence="5">
        <name>Zn(2+)</name>
        <dbReference type="ChEBI" id="CHEBI:29105"/>
    </cofactor>
    <text evidence="5">Binds 1 zinc ion per subunit.</text>
</comment>
<dbReference type="PRINTS" id="PR00714">
    <property type="entry name" value="MAN6PISMRASE"/>
</dbReference>
<feature type="domain" description="Mannose-6-phosphate isomerase cupin" evidence="8">
    <location>
        <begin position="234"/>
        <end position="309"/>
    </location>
</feature>
<feature type="domain" description="Phosphomannose isomerase type I catalytic" evidence="7">
    <location>
        <begin position="3"/>
        <end position="107"/>
    </location>
</feature>
<evidence type="ECO:0000259" key="8">
    <source>
        <dbReference type="Pfam" id="PF21621"/>
    </source>
</evidence>
<dbReference type="OrthoDB" id="9808275at2"/>
<dbReference type="PIRSF" id="PIRSF036894">
    <property type="entry name" value="PMI_Firm_short"/>
    <property type="match status" value="1"/>
</dbReference>
<evidence type="ECO:0000313" key="10">
    <source>
        <dbReference type="Proteomes" id="UP000198806"/>
    </source>
</evidence>
<evidence type="ECO:0000256" key="3">
    <source>
        <dbReference type="ARBA" id="ARBA00029741"/>
    </source>
</evidence>
<dbReference type="STRING" id="1527.SAMN04489757_11687"/>
<reference evidence="9 10" key="1">
    <citation type="submission" date="2016-10" db="EMBL/GenBank/DDBJ databases">
        <authorList>
            <person name="de Groot N.N."/>
        </authorList>
    </citation>
    <scope>NUCLEOTIDE SEQUENCE [LARGE SCALE GENOMIC DNA]</scope>
    <source>
        <strain evidence="9 10">DSM 1283</strain>
    </source>
</reference>
<dbReference type="InterPro" id="IPR051804">
    <property type="entry name" value="Carb_Metab_Reg_Kinase/Isom"/>
</dbReference>
<dbReference type="PANTHER" id="PTHR42742:SF3">
    <property type="entry name" value="FRUCTOKINASE"/>
    <property type="match status" value="1"/>
</dbReference>
<evidence type="ECO:0000259" key="7">
    <source>
        <dbReference type="Pfam" id="PF20511"/>
    </source>
</evidence>
<evidence type="ECO:0000313" key="9">
    <source>
        <dbReference type="EMBL" id="SFO29044.1"/>
    </source>
</evidence>
<feature type="binding site" evidence="5">
    <location>
        <position position="99"/>
    </location>
    <ligand>
        <name>Zn(2+)</name>
        <dbReference type="ChEBI" id="CHEBI:29105"/>
    </ligand>
</feature>
<proteinExistence type="predicted"/>
<dbReference type="GO" id="GO:0008270">
    <property type="term" value="F:zinc ion binding"/>
    <property type="evidence" value="ECO:0007669"/>
    <property type="project" value="InterPro"/>
</dbReference>
<organism evidence="9 10">
    <name type="scientific">Anaerocolumna aminovalerica</name>
    <dbReference type="NCBI Taxonomy" id="1527"/>
    <lineage>
        <taxon>Bacteria</taxon>
        <taxon>Bacillati</taxon>
        <taxon>Bacillota</taxon>
        <taxon>Clostridia</taxon>
        <taxon>Lachnospirales</taxon>
        <taxon>Lachnospiraceae</taxon>
        <taxon>Anaerocolumna</taxon>
    </lineage>
</organism>
<protein>
    <recommendedName>
        <fullName evidence="3">Phosphohexomutase</fullName>
    </recommendedName>
    <alternativeName>
        <fullName evidence="4">Phosphomannose isomerase</fullName>
    </alternativeName>
</protein>
<dbReference type="RefSeq" id="WP_091686825.1">
    <property type="nucleotide sequence ID" value="NZ_BAABFM010000020.1"/>
</dbReference>
<evidence type="ECO:0000256" key="2">
    <source>
        <dbReference type="ARBA" id="ARBA00022833"/>
    </source>
</evidence>